<evidence type="ECO:0000256" key="8">
    <source>
        <dbReference type="SAM" id="Phobius"/>
    </source>
</evidence>
<evidence type="ECO:0000313" key="10">
    <source>
        <dbReference type="EMBL" id="OGB74397.1"/>
    </source>
</evidence>
<feature type="transmembrane region" description="Helical" evidence="8">
    <location>
        <begin position="94"/>
        <end position="115"/>
    </location>
</feature>
<dbReference type="InterPro" id="IPR038731">
    <property type="entry name" value="RgtA/B/C-like"/>
</dbReference>
<protein>
    <recommendedName>
        <fullName evidence="9">Glycosyltransferase RgtA/B/C/D-like domain-containing protein</fullName>
    </recommendedName>
</protein>
<keyword evidence="2" id="KW-1003">Cell membrane</keyword>
<feature type="transmembrane region" description="Helical" evidence="8">
    <location>
        <begin position="311"/>
        <end position="328"/>
    </location>
</feature>
<feature type="transmembrane region" description="Helical" evidence="8">
    <location>
        <begin position="122"/>
        <end position="141"/>
    </location>
</feature>
<feature type="transmembrane region" description="Helical" evidence="8">
    <location>
        <begin position="27"/>
        <end position="43"/>
    </location>
</feature>
<dbReference type="AlphaFoldDB" id="A0A1F4NSX6"/>
<reference evidence="10 11" key="1">
    <citation type="journal article" date="2016" name="Nat. Commun.">
        <title>Thousands of microbial genomes shed light on interconnected biogeochemical processes in an aquifer system.</title>
        <authorList>
            <person name="Anantharaman K."/>
            <person name="Brown C.T."/>
            <person name="Hug L.A."/>
            <person name="Sharon I."/>
            <person name="Castelle C.J."/>
            <person name="Probst A.J."/>
            <person name="Thomas B.C."/>
            <person name="Singh A."/>
            <person name="Wilkins M.J."/>
            <person name="Karaoz U."/>
            <person name="Brodie E.L."/>
            <person name="Williams K.H."/>
            <person name="Hubbard S.S."/>
            <person name="Banfield J.F."/>
        </authorList>
    </citation>
    <scope>NUCLEOTIDE SEQUENCE [LARGE SCALE GENOMIC DNA]</scope>
</reference>
<dbReference type="Proteomes" id="UP000176651">
    <property type="component" value="Unassembled WGS sequence"/>
</dbReference>
<sequence>MRHLSRAVRKPNFKDFYYSFQARSERYWLGVLAIAVILSRYLGHMRYLYAADSVRYGLALDHYDISLHQPHPPGYAFYILTAKPLYWLTGDTNLALIIVGIVFSALAVYAVFYLAKRIYGVRVAWISVLILATAPTVWFYGQVALNYITDVFFAALFGIYAYDSLKNPKDATALLKASMALAVGGGFRPTLVIFMLPLWLWLVLRRKDIRAFLWNGLIIGLITLAWLVPAAILSGGLTNFWHTVYSLIFDKSAIYTQSVFNLGTTRMWTYLKDIGSELTLAFGLAIVPAVLWLVSLAAPRSDVVKVNYKHLLFWVLWLLPALLFYSLIVFTVYGYLLILMPALVILVAAAMEEVAKAVALGLSAVRAQRRTMAGQLIIVAVMLIAGLNIFNYYQPQPSPQPQRSSYHTVASLSHLWDVALPVIKKEFNPQSTIIGLNNSFLSWSLQHFQYYLPQYVAYQRIEWGIYNPENRNWFMAYGGESQLVDSLDVGLTDANMIIVRDRWYGQVDGNFQKISLAPYGLNAEIIYYDLTDPKIRQLVKKIDDVKFLGDEDTETSKSD</sequence>
<dbReference type="GO" id="GO:0009103">
    <property type="term" value="P:lipopolysaccharide biosynthetic process"/>
    <property type="evidence" value="ECO:0007669"/>
    <property type="project" value="UniProtKB-ARBA"/>
</dbReference>
<keyword evidence="4" id="KW-0808">Transferase</keyword>
<organism evidence="10 11">
    <name type="scientific">candidate division Kazan bacterium RBG_13_50_9</name>
    <dbReference type="NCBI Taxonomy" id="1798535"/>
    <lineage>
        <taxon>Bacteria</taxon>
        <taxon>Bacteria division Kazan-3B-28</taxon>
    </lineage>
</organism>
<dbReference type="Pfam" id="PF13231">
    <property type="entry name" value="PMT_2"/>
    <property type="match status" value="1"/>
</dbReference>
<evidence type="ECO:0000256" key="6">
    <source>
        <dbReference type="ARBA" id="ARBA00022989"/>
    </source>
</evidence>
<feature type="transmembrane region" description="Helical" evidence="8">
    <location>
        <begin position="372"/>
        <end position="393"/>
    </location>
</feature>
<evidence type="ECO:0000256" key="5">
    <source>
        <dbReference type="ARBA" id="ARBA00022692"/>
    </source>
</evidence>
<dbReference type="PANTHER" id="PTHR33908">
    <property type="entry name" value="MANNOSYLTRANSFERASE YKCB-RELATED"/>
    <property type="match status" value="1"/>
</dbReference>
<evidence type="ECO:0000256" key="4">
    <source>
        <dbReference type="ARBA" id="ARBA00022679"/>
    </source>
</evidence>
<keyword evidence="3" id="KW-0328">Glycosyltransferase</keyword>
<dbReference type="GO" id="GO:0016763">
    <property type="term" value="F:pentosyltransferase activity"/>
    <property type="evidence" value="ECO:0007669"/>
    <property type="project" value="TreeGrafter"/>
</dbReference>
<dbReference type="GO" id="GO:0005886">
    <property type="term" value="C:plasma membrane"/>
    <property type="evidence" value="ECO:0007669"/>
    <property type="project" value="UniProtKB-SubCell"/>
</dbReference>
<gene>
    <name evidence="10" type="ORF">A2V68_01630</name>
</gene>
<comment type="subcellular location">
    <subcellularLocation>
        <location evidence="1">Cell membrane</location>
        <topology evidence="1">Multi-pass membrane protein</topology>
    </subcellularLocation>
</comment>
<evidence type="ECO:0000313" key="11">
    <source>
        <dbReference type="Proteomes" id="UP000176651"/>
    </source>
</evidence>
<evidence type="ECO:0000256" key="2">
    <source>
        <dbReference type="ARBA" id="ARBA00022475"/>
    </source>
</evidence>
<dbReference type="PANTHER" id="PTHR33908:SF11">
    <property type="entry name" value="MEMBRANE PROTEIN"/>
    <property type="match status" value="1"/>
</dbReference>
<evidence type="ECO:0000256" key="1">
    <source>
        <dbReference type="ARBA" id="ARBA00004651"/>
    </source>
</evidence>
<feature type="transmembrane region" description="Helical" evidence="8">
    <location>
        <begin position="280"/>
        <end position="299"/>
    </location>
</feature>
<dbReference type="STRING" id="1798535.A2V68_01630"/>
<keyword evidence="7 8" id="KW-0472">Membrane</keyword>
<name>A0A1F4NSX6_UNCK3</name>
<keyword evidence="6 8" id="KW-1133">Transmembrane helix</keyword>
<dbReference type="EMBL" id="META01000002">
    <property type="protein sequence ID" value="OGB74397.1"/>
    <property type="molecule type" value="Genomic_DNA"/>
</dbReference>
<comment type="caution">
    <text evidence="10">The sequence shown here is derived from an EMBL/GenBank/DDBJ whole genome shotgun (WGS) entry which is preliminary data.</text>
</comment>
<dbReference type="InterPro" id="IPR050297">
    <property type="entry name" value="LipidA_mod_glycosyltrf_83"/>
</dbReference>
<keyword evidence="5 8" id="KW-0812">Transmembrane</keyword>
<feature type="domain" description="Glycosyltransferase RgtA/B/C/D-like" evidence="9">
    <location>
        <begin position="71"/>
        <end position="225"/>
    </location>
</feature>
<evidence type="ECO:0000259" key="9">
    <source>
        <dbReference type="Pfam" id="PF13231"/>
    </source>
</evidence>
<feature type="transmembrane region" description="Helical" evidence="8">
    <location>
        <begin position="212"/>
        <end position="233"/>
    </location>
</feature>
<evidence type="ECO:0000256" key="3">
    <source>
        <dbReference type="ARBA" id="ARBA00022676"/>
    </source>
</evidence>
<proteinExistence type="predicted"/>
<accession>A0A1F4NSX6</accession>
<feature type="transmembrane region" description="Helical" evidence="8">
    <location>
        <begin position="177"/>
        <end position="200"/>
    </location>
</feature>
<evidence type="ECO:0000256" key="7">
    <source>
        <dbReference type="ARBA" id="ARBA00023136"/>
    </source>
</evidence>